<dbReference type="Proteomes" id="UP001187192">
    <property type="component" value="Unassembled WGS sequence"/>
</dbReference>
<dbReference type="GO" id="GO:0007165">
    <property type="term" value="P:signal transduction"/>
    <property type="evidence" value="ECO:0007669"/>
    <property type="project" value="InterPro"/>
</dbReference>
<dbReference type="Pfam" id="PF00560">
    <property type="entry name" value="LRR_1"/>
    <property type="match status" value="1"/>
</dbReference>
<dbReference type="SUPFAM" id="SSF52540">
    <property type="entry name" value="P-loop containing nucleoside triphosphate hydrolases"/>
    <property type="match status" value="1"/>
</dbReference>
<dbReference type="InterPro" id="IPR001611">
    <property type="entry name" value="Leu-rich_rpt"/>
</dbReference>
<dbReference type="InterPro" id="IPR044974">
    <property type="entry name" value="Disease_R_plants"/>
</dbReference>
<evidence type="ECO:0000259" key="4">
    <source>
        <dbReference type="Pfam" id="PF01582"/>
    </source>
</evidence>
<dbReference type="Pfam" id="PF01582">
    <property type="entry name" value="TIR"/>
    <property type="match status" value="1"/>
</dbReference>
<dbReference type="Gene3D" id="3.40.50.300">
    <property type="entry name" value="P-loop containing nucleotide triphosphate hydrolases"/>
    <property type="match status" value="1"/>
</dbReference>
<protein>
    <submittedName>
        <fullName evidence="5">Uncharacterized protein</fullName>
    </submittedName>
</protein>
<comment type="caution">
    <text evidence="5">The sequence shown here is derived from an EMBL/GenBank/DDBJ whole genome shotgun (WGS) entry which is preliminary data.</text>
</comment>
<dbReference type="Pfam" id="PF07725">
    <property type="entry name" value="LRR_3"/>
    <property type="match status" value="1"/>
</dbReference>
<dbReference type="InterPro" id="IPR011713">
    <property type="entry name" value="Leu-rich_rpt_3"/>
</dbReference>
<dbReference type="Gene3D" id="3.80.10.10">
    <property type="entry name" value="Ribonuclease Inhibitor"/>
    <property type="match status" value="3"/>
</dbReference>
<keyword evidence="1" id="KW-0433">Leucine-rich repeat</keyword>
<name>A0AA88J7R3_FICCA</name>
<dbReference type="InterPro" id="IPR032675">
    <property type="entry name" value="LRR_dom_sf"/>
</dbReference>
<feature type="domain" description="TIR" evidence="4">
    <location>
        <begin position="6"/>
        <end position="65"/>
    </location>
</feature>
<dbReference type="PRINTS" id="PR00364">
    <property type="entry name" value="DISEASERSIST"/>
</dbReference>
<evidence type="ECO:0000313" key="5">
    <source>
        <dbReference type="EMBL" id="GMN64267.1"/>
    </source>
</evidence>
<keyword evidence="6" id="KW-1185">Reference proteome</keyword>
<organism evidence="5 6">
    <name type="scientific">Ficus carica</name>
    <name type="common">Common fig</name>
    <dbReference type="NCBI Taxonomy" id="3494"/>
    <lineage>
        <taxon>Eukaryota</taxon>
        <taxon>Viridiplantae</taxon>
        <taxon>Streptophyta</taxon>
        <taxon>Embryophyta</taxon>
        <taxon>Tracheophyta</taxon>
        <taxon>Spermatophyta</taxon>
        <taxon>Magnoliopsida</taxon>
        <taxon>eudicotyledons</taxon>
        <taxon>Gunneridae</taxon>
        <taxon>Pentapetalae</taxon>
        <taxon>rosids</taxon>
        <taxon>fabids</taxon>
        <taxon>Rosales</taxon>
        <taxon>Moraceae</taxon>
        <taxon>Ficeae</taxon>
        <taxon>Ficus</taxon>
    </lineage>
</organism>
<dbReference type="AlphaFoldDB" id="A0AA88J7R3"/>
<evidence type="ECO:0000256" key="2">
    <source>
        <dbReference type="ARBA" id="ARBA00022737"/>
    </source>
</evidence>
<dbReference type="PANTHER" id="PTHR11017">
    <property type="entry name" value="LEUCINE-RICH REPEAT-CONTAINING PROTEIN"/>
    <property type="match status" value="1"/>
</dbReference>
<proteinExistence type="predicted"/>
<feature type="domain" description="NB-ARC" evidence="3">
    <location>
        <begin position="67"/>
        <end position="116"/>
    </location>
</feature>
<evidence type="ECO:0000256" key="1">
    <source>
        <dbReference type="ARBA" id="ARBA00022614"/>
    </source>
</evidence>
<gene>
    <name evidence="5" type="ORF">TIFTF001_033330</name>
</gene>
<dbReference type="InterPro" id="IPR035897">
    <property type="entry name" value="Toll_tir_struct_dom_sf"/>
</dbReference>
<dbReference type="InterPro" id="IPR000157">
    <property type="entry name" value="TIR_dom"/>
</dbReference>
<sequence>MKEKAAGKVEEWKNALIEAASISGWDSQTYNGTEAEFVEDIAKDILAKLNEMYSSSNEFKGLVGINKNIEEMKQLLRIDDSTTVRMIGIWGMGGLGKTTLARVLFKQLSSEFEGCCFLANVREESGKCFPRGLQYLPESLKCLIINYCPWKSLPSHFMAPNLVELRMPRSNLVQLWSEVPVCLNLTIFFYRICGSIDLTEISALSQAPNLVSVDLSFCASLHQVPPLRFRIGDKLTSSDQSHNNCYYDECRTLGHLKLDHCIRLKVVEKISGNLIELHLSNSTSIEELSSSICSLYDLVYLNLSRCRRLKRLPSDIQILKSLKRLNLNGCSSFDTLPVLPRSLIELDLTGTSIEEVPSSSIEHLFSLEKLMLYDCKRLKSLPTGIKLKSLKELELKHCINLKIFPAILEPMEHLQTLDFRQTGIRVLTSLANLPILMSLDLSSCKISEIPNDVGCLSSIVRLSLCSTLVEELPFSICTLHDLEYLNLCDCDRLKSLPSDMQMLKSLTRLDLNGCSSFGKLPVLPRSLIELDLTATPIEEVPSSSIEHLFGLEKLTLHDCEILTSLPSDMQMLKSLTR</sequence>
<keyword evidence="2" id="KW-0677">Repeat</keyword>
<reference evidence="5" key="1">
    <citation type="submission" date="2023-07" db="EMBL/GenBank/DDBJ databases">
        <title>draft genome sequence of fig (Ficus carica).</title>
        <authorList>
            <person name="Takahashi T."/>
            <person name="Nishimura K."/>
        </authorList>
    </citation>
    <scope>NUCLEOTIDE SEQUENCE</scope>
</reference>
<accession>A0AA88J7R3</accession>
<dbReference type="Pfam" id="PF00931">
    <property type="entry name" value="NB-ARC"/>
    <property type="match status" value="1"/>
</dbReference>
<dbReference type="InterPro" id="IPR002182">
    <property type="entry name" value="NB-ARC"/>
</dbReference>
<dbReference type="InterPro" id="IPR027417">
    <property type="entry name" value="P-loop_NTPase"/>
</dbReference>
<evidence type="ECO:0000259" key="3">
    <source>
        <dbReference type="Pfam" id="PF00931"/>
    </source>
</evidence>
<feature type="non-terminal residue" evidence="5">
    <location>
        <position position="1"/>
    </location>
</feature>
<evidence type="ECO:0000313" key="6">
    <source>
        <dbReference type="Proteomes" id="UP001187192"/>
    </source>
</evidence>
<dbReference type="PANTHER" id="PTHR11017:SF574">
    <property type="entry name" value="ADP-RIBOSYL CYCLASE_CYCLIC ADP-RIBOSE HYDROLASE"/>
    <property type="match status" value="1"/>
</dbReference>
<dbReference type="GO" id="GO:0006952">
    <property type="term" value="P:defense response"/>
    <property type="evidence" value="ECO:0007669"/>
    <property type="project" value="InterPro"/>
</dbReference>
<dbReference type="GO" id="GO:0043531">
    <property type="term" value="F:ADP binding"/>
    <property type="evidence" value="ECO:0007669"/>
    <property type="project" value="InterPro"/>
</dbReference>
<dbReference type="Gene3D" id="3.40.50.10140">
    <property type="entry name" value="Toll/interleukin-1 receptor homology (TIR) domain"/>
    <property type="match status" value="1"/>
</dbReference>
<dbReference type="SUPFAM" id="SSF52058">
    <property type="entry name" value="L domain-like"/>
    <property type="match status" value="2"/>
</dbReference>
<dbReference type="EMBL" id="BTGU01000173">
    <property type="protein sequence ID" value="GMN64267.1"/>
    <property type="molecule type" value="Genomic_DNA"/>
</dbReference>